<evidence type="ECO:0000256" key="1">
    <source>
        <dbReference type="SAM" id="Phobius"/>
    </source>
</evidence>
<organism evidence="2 3">
    <name type="scientific">Thelohanellus kitauei</name>
    <name type="common">Myxosporean</name>
    <dbReference type="NCBI Taxonomy" id="669202"/>
    <lineage>
        <taxon>Eukaryota</taxon>
        <taxon>Metazoa</taxon>
        <taxon>Cnidaria</taxon>
        <taxon>Myxozoa</taxon>
        <taxon>Myxosporea</taxon>
        <taxon>Bivalvulida</taxon>
        <taxon>Platysporina</taxon>
        <taxon>Myxobolidae</taxon>
        <taxon>Thelohanellus</taxon>
    </lineage>
</organism>
<gene>
    <name evidence="2" type="ORF">RF11_09671</name>
</gene>
<keyword evidence="1" id="KW-1133">Transmembrane helix</keyword>
<evidence type="ECO:0000313" key="2">
    <source>
        <dbReference type="EMBL" id="KII70410.1"/>
    </source>
</evidence>
<dbReference type="EMBL" id="JWZT01002080">
    <property type="protein sequence ID" value="KII70410.1"/>
    <property type="molecule type" value="Genomic_DNA"/>
</dbReference>
<accession>A0A0C2N1Z7</accession>
<feature type="transmembrane region" description="Helical" evidence="1">
    <location>
        <begin position="43"/>
        <end position="64"/>
    </location>
</feature>
<keyword evidence="3" id="KW-1185">Reference proteome</keyword>
<name>A0A0C2N1Z7_THEKT</name>
<reference evidence="2 3" key="1">
    <citation type="journal article" date="2014" name="Genome Biol. Evol.">
        <title>The genome of the myxosporean Thelohanellus kitauei shows adaptations to nutrient acquisition within its fish host.</title>
        <authorList>
            <person name="Yang Y."/>
            <person name="Xiong J."/>
            <person name="Zhou Z."/>
            <person name="Huo F."/>
            <person name="Miao W."/>
            <person name="Ran C."/>
            <person name="Liu Y."/>
            <person name="Zhang J."/>
            <person name="Feng J."/>
            <person name="Wang M."/>
            <person name="Wang M."/>
            <person name="Wang L."/>
            <person name="Yao B."/>
        </authorList>
    </citation>
    <scope>NUCLEOTIDE SEQUENCE [LARGE SCALE GENOMIC DNA]</scope>
    <source>
        <strain evidence="2">Wuqing</strain>
    </source>
</reference>
<protein>
    <submittedName>
        <fullName evidence="2">Uncharacterized protein</fullName>
    </submittedName>
</protein>
<keyword evidence="1" id="KW-0812">Transmembrane</keyword>
<evidence type="ECO:0000313" key="3">
    <source>
        <dbReference type="Proteomes" id="UP000031668"/>
    </source>
</evidence>
<dbReference type="Proteomes" id="UP000031668">
    <property type="component" value="Unassembled WGS sequence"/>
</dbReference>
<keyword evidence="1" id="KW-0472">Membrane</keyword>
<comment type="caution">
    <text evidence="2">The sequence shown here is derived from an EMBL/GenBank/DDBJ whole genome shotgun (WGS) entry which is preliminary data.</text>
</comment>
<proteinExistence type="predicted"/>
<sequence length="102" mass="12344">MRERMYSEESTMYFPFYKGHTFKYKYRHHLEPQTEGNERRSTMIYSFIFIHVLIVAGIIIFSLASKNLFLAYPRLFKNVHKRRNIKPPKENLKIRVEEITAS</sequence>
<dbReference type="AlphaFoldDB" id="A0A0C2N1Z7"/>